<dbReference type="InterPro" id="IPR005844">
    <property type="entry name" value="A-D-PHexomutase_a/b/a-I"/>
</dbReference>
<dbReference type="InterPro" id="IPR016055">
    <property type="entry name" value="A-D-PHexomutase_a/b/a-I/II/III"/>
</dbReference>
<comment type="caution">
    <text evidence="12">The sequence shown here is derived from an EMBL/GenBank/DDBJ whole genome shotgun (WGS) entry which is preliminary data.</text>
</comment>
<sequence length="475" mass="53584">MFNLDKTIFRMYDIRGEVPKNLNREVAKTIGKAYAEFIKKRINKEDLKVSVGRDARLSSKELSEGLIEGLRSSGISVIDIGLCPTPLLYFSLFKLPVDGGIMITGSHNPPQFNGMKICVGKETIYGPQIQELYEIAINLKDQIPNKEGTYETFDIISLYKEFLINEFGNSAITKLPKGSIKLVVDSGNGCGGLVAPDVLRKLGIEVIDLFSEPDGNFPNHHPDPTVIETLKTLRETILKEKADFGIAYDGDADRLGIVDEKAEVVYGDRLAYIFAKGILKERPGGKIIGEVKCSKYLFDLIEKLGGLPVLSPVGHSLIKKKLREEDALFAGEMSGHIFFNDRFFGYDDAIYATFRLVELYAIEKLNNPNFVFSDFLKEFPEVYASPEIRVHCSEEKKFEIIKTFFDRLKEKYPEIEKDIQKVITIDGVRIEFSDGWALARASNTEPVIVLRFEANSPEKLEFYHKVFESIIKEAC</sequence>
<dbReference type="Gene3D" id="3.30.310.50">
    <property type="entry name" value="Alpha-D-phosphohexomutase, C-terminal domain"/>
    <property type="match status" value="1"/>
</dbReference>
<dbReference type="InterPro" id="IPR005841">
    <property type="entry name" value="Alpha-D-phosphohexomutase_SF"/>
</dbReference>
<evidence type="ECO:0000256" key="5">
    <source>
        <dbReference type="ARBA" id="ARBA00022842"/>
    </source>
</evidence>
<evidence type="ECO:0000256" key="4">
    <source>
        <dbReference type="ARBA" id="ARBA00022723"/>
    </source>
</evidence>
<name>A0A7C3RL80_DICTH</name>
<dbReference type="Pfam" id="PF02879">
    <property type="entry name" value="PGM_PMM_II"/>
    <property type="match status" value="1"/>
</dbReference>
<dbReference type="InterPro" id="IPR036900">
    <property type="entry name" value="A-D-PHexomutase_C_sf"/>
</dbReference>
<evidence type="ECO:0000256" key="6">
    <source>
        <dbReference type="ARBA" id="ARBA00023235"/>
    </source>
</evidence>
<feature type="domain" description="Alpha-D-phosphohexomutase C-terminal" evidence="8">
    <location>
        <begin position="387"/>
        <end position="461"/>
    </location>
</feature>
<dbReference type="EMBL" id="DTIN01000044">
    <property type="protein sequence ID" value="HFX14379.1"/>
    <property type="molecule type" value="Genomic_DNA"/>
</dbReference>
<dbReference type="Pfam" id="PF00408">
    <property type="entry name" value="PGM_PMM_IV"/>
    <property type="match status" value="1"/>
</dbReference>
<dbReference type="CDD" id="cd03089">
    <property type="entry name" value="PMM_PGM"/>
    <property type="match status" value="1"/>
</dbReference>
<dbReference type="InterPro" id="IPR005843">
    <property type="entry name" value="A-D-PHexomutase_C"/>
</dbReference>
<dbReference type="PROSITE" id="PS00710">
    <property type="entry name" value="PGM_PMM"/>
    <property type="match status" value="1"/>
</dbReference>
<keyword evidence="5 7" id="KW-0460">Magnesium</keyword>
<dbReference type="Pfam" id="PF02878">
    <property type="entry name" value="PGM_PMM_I"/>
    <property type="match status" value="1"/>
</dbReference>
<dbReference type="InterPro" id="IPR016066">
    <property type="entry name" value="A-D-PHexomutase_CS"/>
</dbReference>
<organism evidence="12">
    <name type="scientific">Dictyoglomus thermophilum</name>
    <dbReference type="NCBI Taxonomy" id="14"/>
    <lineage>
        <taxon>Bacteria</taxon>
        <taxon>Pseudomonadati</taxon>
        <taxon>Dictyoglomota</taxon>
        <taxon>Dictyoglomia</taxon>
        <taxon>Dictyoglomales</taxon>
        <taxon>Dictyoglomaceae</taxon>
        <taxon>Dictyoglomus</taxon>
    </lineage>
</organism>
<keyword evidence="6" id="KW-0413">Isomerase</keyword>
<evidence type="ECO:0000256" key="7">
    <source>
        <dbReference type="RuleBase" id="RU004326"/>
    </source>
</evidence>
<comment type="similarity">
    <text evidence="2 7">Belongs to the phosphohexose mutase family.</text>
</comment>
<dbReference type="PANTHER" id="PTHR43771">
    <property type="entry name" value="PHOSPHOMANNOMUTASE"/>
    <property type="match status" value="1"/>
</dbReference>
<gene>
    <name evidence="12" type="ORF">ENW00_09620</name>
</gene>
<evidence type="ECO:0000256" key="3">
    <source>
        <dbReference type="ARBA" id="ARBA00022553"/>
    </source>
</evidence>
<dbReference type="Gene3D" id="3.40.120.10">
    <property type="entry name" value="Alpha-D-Glucose-1,6-Bisphosphate, subunit A, domain 3"/>
    <property type="match status" value="3"/>
</dbReference>
<dbReference type="PANTHER" id="PTHR43771:SF2">
    <property type="entry name" value="PHOSPHOMANNOMUTASE_PHOSPHOGLUCOMUTASE"/>
    <property type="match status" value="1"/>
</dbReference>
<proteinExistence type="inferred from homology"/>
<dbReference type="InterPro" id="IPR005845">
    <property type="entry name" value="A-D-PHexomutase_a/b/a-II"/>
</dbReference>
<keyword evidence="4 7" id="KW-0479">Metal-binding</keyword>
<dbReference type="GO" id="GO:0005975">
    <property type="term" value="P:carbohydrate metabolic process"/>
    <property type="evidence" value="ECO:0007669"/>
    <property type="project" value="InterPro"/>
</dbReference>
<evidence type="ECO:0000313" key="12">
    <source>
        <dbReference type="EMBL" id="HFX14379.1"/>
    </source>
</evidence>
<protein>
    <submittedName>
        <fullName evidence="12">Phosphomannomutase/phosphoglucomutase</fullName>
    </submittedName>
</protein>
<dbReference type="SUPFAM" id="SSF53738">
    <property type="entry name" value="Phosphoglucomutase, first 3 domains"/>
    <property type="match status" value="3"/>
</dbReference>
<comment type="cofactor">
    <cofactor evidence="1">
        <name>Mg(2+)</name>
        <dbReference type="ChEBI" id="CHEBI:18420"/>
    </cofactor>
</comment>
<dbReference type="InterPro" id="IPR005846">
    <property type="entry name" value="A-D-PHexomutase_a/b/a-III"/>
</dbReference>
<dbReference type="AlphaFoldDB" id="A0A7C3RL80"/>
<evidence type="ECO:0000256" key="2">
    <source>
        <dbReference type="ARBA" id="ARBA00010231"/>
    </source>
</evidence>
<dbReference type="GO" id="GO:0016868">
    <property type="term" value="F:intramolecular phosphotransferase activity"/>
    <property type="evidence" value="ECO:0007669"/>
    <property type="project" value="InterPro"/>
</dbReference>
<dbReference type="PRINTS" id="PR00509">
    <property type="entry name" value="PGMPMM"/>
</dbReference>
<evidence type="ECO:0000259" key="9">
    <source>
        <dbReference type="Pfam" id="PF02878"/>
    </source>
</evidence>
<dbReference type="GO" id="GO:0000287">
    <property type="term" value="F:magnesium ion binding"/>
    <property type="evidence" value="ECO:0007669"/>
    <property type="project" value="InterPro"/>
</dbReference>
<feature type="domain" description="Alpha-D-phosphohexomutase alpha/beta/alpha" evidence="11">
    <location>
        <begin position="267"/>
        <end position="363"/>
    </location>
</feature>
<reference evidence="12" key="1">
    <citation type="journal article" date="2020" name="mSystems">
        <title>Genome- and Community-Level Interaction Insights into Carbon Utilization and Element Cycling Functions of Hydrothermarchaeota in Hydrothermal Sediment.</title>
        <authorList>
            <person name="Zhou Z."/>
            <person name="Liu Y."/>
            <person name="Xu W."/>
            <person name="Pan J."/>
            <person name="Luo Z.H."/>
            <person name="Li M."/>
        </authorList>
    </citation>
    <scope>NUCLEOTIDE SEQUENCE [LARGE SCALE GENOMIC DNA]</scope>
    <source>
        <strain evidence="12">SpSt-81</strain>
    </source>
</reference>
<feature type="domain" description="Alpha-D-phosphohexomutase alpha/beta/alpha" evidence="9">
    <location>
        <begin position="7"/>
        <end position="136"/>
    </location>
</feature>
<feature type="domain" description="Alpha-D-phosphohexomutase alpha/beta/alpha" evidence="10">
    <location>
        <begin position="165"/>
        <end position="261"/>
    </location>
</feature>
<accession>A0A7C3RL80</accession>
<evidence type="ECO:0000259" key="8">
    <source>
        <dbReference type="Pfam" id="PF00408"/>
    </source>
</evidence>
<evidence type="ECO:0000256" key="1">
    <source>
        <dbReference type="ARBA" id="ARBA00001946"/>
    </source>
</evidence>
<evidence type="ECO:0000259" key="10">
    <source>
        <dbReference type="Pfam" id="PF02879"/>
    </source>
</evidence>
<dbReference type="SUPFAM" id="SSF55957">
    <property type="entry name" value="Phosphoglucomutase, C-terminal domain"/>
    <property type="match status" value="1"/>
</dbReference>
<dbReference type="Pfam" id="PF02880">
    <property type="entry name" value="PGM_PMM_III"/>
    <property type="match status" value="1"/>
</dbReference>
<keyword evidence="3" id="KW-0597">Phosphoprotein</keyword>
<evidence type="ECO:0000259" key="11">
    <source>
        <dbReference type="Pfam" id="PF02880"/>
    </source>
</evidence>